<dbReference type="RefSeq" id="WP_379736871.1">
    <property type="nucleotide sequence ID" value="NZ_JBHRVV010000001.1"/>
</dbReference>
<evidence type="ECO:0008006" key="3">
    <source>
        <dbReference type="Google" id="ProtNLM"/>
    </source>
</evidence>
<accession>A0ABV7PNM1</accession>
<dbReference type="EMBL" id="JBHRVV010000001">
    <property type="protein sequence ID" value="MFC3460245.1"/>
    <property type="molecule type" value="Genomic_DNA"/>
</dbReference>
<organism evidence="1 2">
    <name type="scientific">Massilia haematophila</name>
    <dbReference type="NCBI Taxonomy" id="457923"/>
    <lineage>
        <taxon>Bacteria</taxon>
        <taxon>Pseudomonadati</taxon>
        <taxon>Pseudomonadota</taxon>
        <taxon>Betaproteobacteria</taxon>
        <taxon>Burkholderiales</taxon>
        <taxon>Oxalobacteraceae</taxon>
        <taxon>Telluria group</taxon>
        <taxon>Massilia</taxon>
    </lineage>
</organism>
<protein>
    <recommendedName>
        <fullName evidence="3">HAF repeat-containing protein</fullName>
    </recommendedName>
</protein>
<dbReference type="NCBIfam" id="TIGR02913">
    <property type="entry name" value="HAF_rpt"/>
    <property type="match status" value="1"/>
</dbReference>
<evidence type="ECO:0000313" key="2">
    <source>
        <dbReference type="Proteomes" id="UP001595665"/>
    </source>
</evidence>
<proteinExistence type="predicted"/>
<name>A0ABV7PNM1_9BURK</name>
<gene>
    <name evidence="1" type="ORF">ACFOPH_18590</name>
</gene>
<evidence type="ECO:0000313" key="1">
    <source>
        <dbReference type="EMBL" id="MFC3460245.1"/>
    </source>
</evidence>
<dbReference type="InterPro" id="IPR014262">
    <property type="entry name" value="HAF_rpt"/>
</dbReference>
<reference evidence="2" key="1">
    <citation type="journal article" date="2019" name="Int. J. Syst. Evol. Microbiol.">
        <title>The Global Catalogue of Microorganisms (GCM) 10K type strain sequencing project: providing services to taxonomists for standard genome sequencing and annotation.</title>
        <authorList>
            <consortium name="The Broad Institute Genomics Platform"/>
            <consortium name="The Broad Institute Genome Sequencing Center for Infectious Disease"/>
            <person name="Wu L."/>
            <person name="Ma J."/>
        </authorList>
    </citation>
    <scope>NUCLEOTIDE SEQUENCE [LARGE SCALE GENOMIC DNA]</scope>
    <source>
        <strain evidence="2">CCM 7480</strain>
    </source>
</reference>
<sequence>MINNRGMVCGQSDLGGFCWYRGKLTQLKPLAGDTFAYSFGLNDKNQVVGVSYSLDRPRRAVMFVQGRARSLSVASHHHSEANDINDLGQIVGGFSDTIGQSMAYVSWHGTVRDLGTLGGPRRNDAGFGINDRGQIVGDVSKPNTPPEVGAATAFL</sequence>
<keyword evidence="2" id="KW-1185">Reference proteome</keyword>
<comment type="caution">
    <text evidence="1">The sequence shown here is derived from an EMBL/GenBank/DDBJ whole genome shotgun (WGS) entry which is preliminary data.</text>
</comment>
<dbReference type="Proteomes" id="UP001595665">
    <property type="component" value="Unassembled WGS sequence"/>
</dbReference>